<feature type="domain" description="MIF4G-like type 1" evidence="2">
    <location>
        <begin position="568"/>
        <end position="703"/>
    </location>
</feature>
<dbReference type="Pfam" id="PF09090">
    <property type="entry name" value="MIF4G_like_2"/>
    <property type="match status" value="1"/>
</dbReference>
<sequence length="1054" mass="117689">MSTSNAGNSDIMCGTVDWQLVTARIARLGDQFLLQLPNEPEAVADLYGDRPNKRRERIQGFDSWKAAELVPALPTPDEVQDAVKDHMDLITSRKGVADPLTDLDADETSLHREKRARYTTDAPSVASVSELVRYLEPTSAEAWIGAVALQVALWANRLREASSPVLPAAIAHEEDFQRRAQMGVFATGEAPLVAPNPLLPTLVRCGTELGHKCDVFALFLACLVYPDRAKQRETMKEPEALSRTDAFCQHLARQVAETVFGLFNSALRHITTGAPIAEQSLMISITPNASATAKTAGFMKLPPVLQARRALHFLAELANTHILDSEWFVRRILHDLLVEAALFGAEQDQAPLSRSQFLVELALDGLMHCGREAERVAADCVDAILQAAERFAGTIRSPSTIIEECARMERLFSPVKDVELNSPALDEAHRASLQVSRRFHELLLVCRKLRARSWHCNLLPQYHLLFWETRIRDSGLRMQLPVPPLSRHSIDARYPVPSIRLHITKMDTTVEEHTSASETPTSPPVANEQNDSKAQSWWPAMSFTDRFLAVERLSDMLDAFLADRRICVQMLRRPRAGFSMKDHQMMLVETILSAMLQIPRSRNPLLFYATVLVELCRGGDPQTAIHLLQAVETLIREAQRLDPEVTERVAQWLAFHLSHFQWEWNWDAWLPLQGNVHSAALIASMLEYAVRLSYRERIAEKTPSALHNLLVPPAEPVWETESPLIGSPAASLLASIPEPVKVELAQRLVASAYDAVPYLNEHVPKELRPAVFLQALLRGGYGAPSFFANLVERWGGVLRELCRDPGAAAAGLQLVSVVLQVWESSHQHALLSLNCLSSAGILDPSTVVTGVYRQLLNRYPTSDDLSFAALNDLRFPFETVRFFLNQYRDRLRRIQTDIEMLLLAISRAPERDLDTMEAALTRARQMLQQHRQGLKRFLAATLDSLAQILRHYHGSSGGDRGDRDHHETDDHEDHGGTASATSASTGDTAPAALVRGWLLERSLGLVQELLRTQLDQTPRLLGTLKALLGNFTNASLKRMLHDLDQLARWSLATV</sequence>
<protein>
    <submittedName>
        <fullName evidence="4">Probable mRNA cap binding protein 80</fullName>
    </submittedName>
</protein>
<feature type="region of interest" description="Disordered" evidence="1">
    <location>
        <begin position="509"/>
        <end position="531"/>
    </location>
</feature>
<feature type="region of interest" description="Disordered" evidence="1">
    <location>
        <begin position="955"/>
        <end position="986"/>
    </location>
</feature>
<gene>
    <name evidence="4" type="ORF">CYME_CMJ189C</name>
</gene>
<dbReference type="HOGENOM" id="CLU_290432_0_0_1"/>
<dbReference type="KEGG" id="cme:CYME_CMJ189C"/>
<dbReference type="AlphaFoldDB" id="M1URS2"/>
<dbReference type="InterPro" id="IPR015174">
    <property type="entry name" value="MIF4G-like_typ-2"/>
</dbReference>
<dbReference type="RefSeq" id="XP_005534918.1">
    <property type="nucleotide sequence ID" value="XM_005534861.1"/>
</dbReference>
<evidence type="ECO:0000313" key="4">
    <source>
        <dbReference type="EMBL" id="BAM80311.1"/>
    </source>
</evidence>
<dbReference type="InterPro" id="IPR016024">
    <property type="entry name" value="ARM-type_fold"/>
</dbReference>
<dbReference type="OMA" id="MEKSEYN"/>
<reference evidence="4 5" key="2">
    <citation type="journal article" date="2007" name="BMC Biol.">
        <title>A 100%-complete sequence reveals unusually simple genomic features in the hot-spring red alga Cyanidioschyzon merolae.</title>
        <authorList>
            <person name="Nozaki H."/>
            <person name="Takano H."/>
            <person name="Misumi O."/>
            <person name="Terasawa K."/>
            <person name="Matsuzaki M."/>
            <person name="Maruyama S."/>
            <person name="Nishida K."/>
            <person name="Yagisawa F."/>
            <person name="Yoshida Y."/>
            <person name="Fujiwara T."/>
            <person name="Takio S."/>
            <person name="Tamura K."/>
            <person name="Chung S.J."/>
            <person name="Nakamura S."/>
            <person name="Kuroiwa H."/>
            <person name="Tanaka K."/>
            <person name="Sato N."/>
            <person name="Kuroiwa T."/>
        </authorList>
    </citation>
    <scope>NUCLEOTIDE SEQUENCE [LARGE SCALE GENOMIC DNA]</scope>
    <source>
        <strain evidence="4 5">10D</strain>
    </source>
</reference>
<dbReference type="EMBL" id="AP006492">
    <property type="protein sequence ID" value="BAM80311.1"/>
    <property type="molecule type" value="Genomic_DNA"/>
</dbReference>
<dbReference type="GeneID" id="16994073"/>
<dbReference type="InterPro" id="IPR027159">
    <property type="entry name" value="CBP80"/>
</dbReference>
<proteinExistence type="predicted"/>
<dbReference type="STRING" id="280699.M1URS2"/>
<dbReference type="eggNOG" id="KOG1104">
    <property type="taxonomic scope" value="Eukaryota"/>
</dbReference>
<dbReference type="GO" id="GO:0003729">
    <property type="term" value="F:mRNA binding"/>
    <property type="evidence" value="ECO:0007669"/>
    <property type="project" value="TreeGrafter"/>
</dbReference>
<dbReference type="GO" id="GO:0005846">
    <property type="term" value="C:nuclear cap binding complex"/>
    <property type="evidence" value="ECO:0007669"/>
    <property type="project" value="InterPro"/>
</dbReference>
<keyword evidence="5" id="KW-1185">Reference proteome</keyword>
<feature type="compositionally biased region" description="Low complexity" evidence="1">
    <location>
        <begin position="976"/>
        <end position="986"/>
    </location>
</feature>
<organism evidence="4 5">
    <name type="scientific">Cyanidioschyzon merolae (strain NIES-3377 / 10D)</name>
    <name type="common">Unicellular red alga</name>
    <dbReference type="NCBI Taxonomy" id="280699"/>
    <lineage>
        <taxon>Eukaryota</taxon>
        <taxon>Rhodophyta</taxon>
        <taxon>Bangiophyceae</taxon>
        <taxon>Cyanidiales</taxon>
        <taxon>Cyanidiaceae</taxon>
        <taxon>Cyanidioschyzon</taxon>
    </lineage>
</organism>
<dbReference type="GO" id="GO:0005634">
    <property type="term" value="C:nucleus"/>
    <property type="evidence" value="ECO:0007669"/>
    <property type="project" value="TreeGrafter"/>
</dbReference>
<dbReference type="Proteomes" id="UP000007014">
    <property type="component" value="Chromosome 10"/>
</dbReference>
<feature type="domain" description="MIF4G-like type 2" evidence="3">
    <location>
        <begin position="765"/>
        <end position="1012"/>
    </location>
</feature>
<dbReference type="PANTHER" id="PTHR12412:SF2">
    <property type="entry name" value="NUCLEAR CAP-BINDING PROTEIN SUBUNIT 1"/>
    <property type="match status" value="1"/>
</dbReference>
<dbReference type="Gramene" id="CMJ189CT">
    <property type="protein sequence ID" value="CMJ189CT"/>
    <property type="gene ID" value="CMJ189C"/>
</dbReference>
<dbReference type="GO" id="GO:0000339">
    <property type="term" value="F:RNA cap binding"/>
    <property type="evidence" value="ECO:0007669"/>
    <property type="project" value="InterPro"/>
</dbReference>
<evidence type="ECO:0000259" key="2">
    <source>
        <dbReference type="Pfam" id="PF09088"/>
    </source>
</evidence>
<dbReference type="GO" id="GO:0000184">
    <property type="term" value="P:nuclear-transcribed mRNA catabolic process, nonsense-mediated decay"/>
    <property type="evidence" value="ECO:0007669"/>
    <property type="project" value="TreeGrafter"/>
</dbReference>
<dbReference type="SUPFAM" id="SSF48371">
    <property type="entry name" value="ARM repeat"/>
    <property type="match status" value="2"/>
</dbReference>
<dbReference type="InterPro" id="IPR015172">
    <property type="entry name" value="MIF4G-like_typ-1"/>
</dbReference>
<evidence type="ECO:0000313" key="5">
    <source>
        <dbReference type="Proteomes" id="UP000007014"/>
    </source>
</evidence>
<dbReference type="GO" id="GO:0006406">
    <property type="term" value="P:mRNA export from nucleus"/>
    <property type="evidence" value="ECO:0007669"/>
    <property type="project" value="InterPro"/>
</dbReference>
<evidence type="ECO:0000259" key="3">
    <source>
        <dbReference type="Pfam" id="PF09090"/>
    </source>
</evidence>
<dbReference type="OrthoDB" id="10252707at2759"/>
<reference evidence="4 5" key="1">
    <citation type="journal article" date="2004" name="Nature">
        <title>Genome sequence of the ultrasmall unicellular red alga Cyanidioschyzon merolae 10D.</title>
        <authorList>
            <person name="Matsuzaki M."/>
            <person name="Misumi O."/>
            <person name="Shin-i T."/>
            <person name="Maruyama S."/>
            <person name="Takahara M."/>
            <person name="Miyagishima S."/>
            <person name="Mori T."/>
            <person name="Nishida K."/>
            <person name="Yagisawa F."/>
            <person name="Nishida K."/>
            <person name="Yoshida Y."/>
            <person name="Nishimura Y."/>
            <person name="Nakao S."/>
            <person name="Kobayashi T."/>
            <person name="Momoyama Y."/>
            <person name="Higashiyama T."/>
            <person name="Minoda A."/>
            <person name="Sano M."/>
            <person name="Nomoto H."/>
            <person name="Oishi K."/>
            <person name="Hayashi H."/>
            <person name="Ohta F."/>
            <person name="Nishizaka S."/>
            <person name="Haga S."/>
            <person name="Miura S."/>
            <person name="Morishita T."/>
            <person name="Kabeya Y."/>
            <person name="Terasawa K."/>
            <person name="Suzuki Y."/>
            <person name="Ishii Y."/>
            <person name="Asakawa S."/>
            <person name="Takano H."/>
            <person name="Ohta N."/>
            <person name="Kuroiwa H."/>
            <person name="Tanaka K."/>
            <person name="Shimizu N."/>
            <person name="Sugano S."/>
            <person name="Sato N."/>
            <person name="Nozaki H."/>
            <person name="Ogasawara N."/>
            <person name="Kohara Y."/>
            <person name="Kuroiwa T."/>
        </authorList>
    </citation>
    <scope>NUCLEOTIDE SEQUENCE [LARGE SCALE GENOMIC DNA]</scope>
    <source>
        <strain evidence="4 5">10D</strain>
    </source>
</reference>
<dbReference type="Gene3D" id="1.25.40.180">
    <property type="match status" value="3"/>
</dbReference>
<feature type="compositionally biased region" description="Basic and acidic residues" evidence="1">
    <location>
        <begin position="959"/>
        <end position="975"/>
    </location>
</feature>
<evidence type="ECO:0000256" key="1">
    <source>
        <dbReference type="SAM" id="MobiDB-lite"/>
    </source>
</evidence>
<dbReference type="Pfam" id="PF09088">
    <property type="entry name" value="MIF4G_like"/>
    <property type="match status" value="1"/>
</dbReference>
<dbReference type="PANTHER" id="PTHR12412">
    <property type="entry name" value="CAP BINDING PROTEIN"/>
    <property type="match status" value="1"/>
</dbReference>
<accession>M1URS2</accession>
<name>M1URS2_CYAM1</name>